<dbReference type="Proteomes" id="UP001465755">
    <property type="component" value="Unassembled WGS sequence"/>
</dbReference>
<accession>A0AAW1NP79</accession>
<comment type="caution">
    <text evidence="1">The sequence shown here is derived from an EMBL/GenBank/DDBJ whole genome shotgun (WGS) entry which is preliminary data.</text>
</comment>
<proteinExistence type="predicted"/>
<sequence>MAGAKQCCTGGEFETWRDHWMSQKAVSTLLESGRPEARRLGQQKYASGNIAVEIDGLAVADDCAFIVEAEPILSRRYLVNFIEKLDRLRGLIRQGAGGTADLQDKKLMPVMADPYDVDVTSLCLTEKAGDN</sequence>
<name>A0AAW1NP79_9CHLO</name>
<evidence type="ECO:0000313" key="1">
    <source>
        <dbReference type="EMBL" id="KAK9789018.1"/>
    </source>
</evidence>
<dbReference type="AlphaFoldDB" id="A0AAW1NP79"/>
<dbReference type="EMBL" id="JALJOQ010000217">
    <property type="protein sequence ID" value="KAK9789018.1"/>
    <property type="molecule type" value="Genomic_DNA"/>
</dbReference>
<organism evidence="1 2">
    <name type="scientific">Symbiochloris irregularis</name>
    <dbReference type="NCBI Taxonomy" id="706552"/>
    <lineage>
        <taxon>Eukaryota</taxon>
        <taxon>Viridiplantae</taxon>
        <taxon>Chlorophyta</taxon>
        <taxon>core chlorophytes</taxon>
        <taxon>Trebouxiophyceae</taxon>
        <taxon>Trebouxiales</taxon>
        <taxon>Trebouxiaceae</taxon>
        <taxon>Symbiochloris</taxon>
    </lineage>
</organism>
<gene>
    <name evidence="1" type="ORF">WJX73_008946</name>
</gene>
<evidence type="ECO:0000313" key="2">
    <source>
        <dbReference type="Proteomes" id="UP001465755"/>
    </source>
</evidence>
<keyword evidence="2" id="KW-1185">Reference proteome</keyword>
<reference evidence="1 2" key="1">
    <citation type="journal article" date="2024" name="Nat. Commun.">
        <title>Phylogenomics reveals the evolutionary origins of lichenization in chlorophyte algae.</title>
        <authorList>
            <person name="Puginier C."/>
            <person name="Libourel C."/>
            <person name="Otte J."/>
            <person name="Skaloud P."/>
            <person name="Haon M."/>
            <person name="Grisel S."/>
            <person name="Petersen M."/>
            <person name="Berrin J.G."/>
            <person name="Delaux P.M."/>
            <person name="Dal Grande F."/>
            <person name="Keller J."/>
        </authorList>
    </citation>
    <scope>NUCLEOTIDE SEQUENCE [LARGE SCALE GENOMIC DNA]</scope>
    <source>
        <strain evidence="1 2">SAG 2036</strain>
    </source>
</reference>
<protein>
    <submittedName>
        <fullName evidence="1">Uncharacterized protein</fullName>
    </submittedName>
</protein>